<evidence type="ECO:0000256" key="2">
    <source>
        <dbReference type="ARBA" id="ARBA00023015"/>
    </source>
</evidence>
<evidence type="ECO:0000313" key="8">
    <source>
        <dbReference type="Proteomes" id="UP000015101"/>
    </source>
</evidence>
<dbReference type="PRINTS" id="PR00398">
    <property type="entry name" value="STRDHORMONER"/>
</dbReference>
<dbReference type="PRINTS" id="PR01284">
    <property type="entry name" value="NUCLEARECPTR"/>
</dbReference>
<evidence type="ECO:0000313" key="6">
    <source>
        <dbReference type="EMBL" id="ESN92973.1"/>
    </source>
</evidence>
<dbReference type="Pfam" id="PF00104">
    <property type="entry name" value="Hormone_recep"/>
    <property type="match status" value="1"/>
</dbReference>
<dbReference type="EMBL" id="KB097639">
    <property type="protein sequence ID" value="ESN92973.1"/>
    <property type="molecule type" value="Genomic_DNA"/>
</dbReference>
<dbReference type="FunFam" id="1.10.565.10:FF:000141">
    <property type="entry name" value="Uncharacterized protein"/>
    <property type="match status" value="1"/>
</dbReference>
<dbReference type="OMA" id="ESHTAFR"/>
<gene>
    <name evidence="7" type="primary">20217651</name>
    <name evidence="6" type="ORF">HELRODRAFT_96116</name>
</gene>
<evidence type="ECO:0000256" key="4">
    <source>
        <dbReference type="ARBA" id="ARBA00023170"/>
    </source>
</evidence>
<name>T1G9A4_HELRO</name>
<dbReference type="EMBL" id="AMQM01001947">
    <property type="status" value="NOT_ANNOTATED_CDS"/>
    <property type="molecule type" value="Genomic_DNA"/>
</dbReference>
<keyword evidence="4" id="KW-0675">Receptor</keyword>
<dbReference type="SMART" id="SM00430">
    <property type="entry name" value="HOLI"/>
    <property type="match status" value="1"/>
</dbReference>
<dbReference type="RefSeq" id="XP_009029248.1">
    <property type="nucleotide sequence ID" value="XM_009031000.1"/>
</dbReference>
<dbReference type="InParanoid" id="T1G9A4"/>
<dbReference type="eggNOG" id="KOG4217">
    <property type="taxonomic scope" value="Eukaryota"/>
</dbReference>
<protein>
    <recommendedName>
        <fullName evidence="5">NR LBD domain-containing protein</fullName>
    </recommendedName>
</protein>
<dbReference type="KEGG" id="hro:HELRODRAFT_96116"/>
<organism evidence="7 8">
    <name type="scientific">Helobdella robusta</name>
    <name type="common">Californian leech</name>
    <dbReference type="NCBI Taxonomy" id="6412"/>
    <lineage>
        <taxon>Eukaryota</taxon>
        <taxon>Metazoa</taxon>
        <taxon>Spiralia</taxon>
        <taxon>Lophotrochozoa</taxon>
        <taxon>Annelida</taxon>
        <taxon>Clitellata</taxon>
        <taxon>Hirudinea</taxon>
        <taxon>Rhynchobdellida</taxon>
        <taxon>Glossiphoniidae</taxon>
        <taxon>Helobdella</taxon>
    </lineage>
</organism>
<dbReference type="Proteomes" id="UP000015101">
    <property type="component" value="Unassembled WGS sequence"/>
</dbReference>
<comment type="subcellular location">
    <subcellularLocation>
        <location evidence="1">Nucleus</location>
    </subcellularLocation>
</comment>
<dbReference type="OrthoDB" id="5952118at2759"/>
<evidence type="ECO:0000259" key="5">
    <source>
        <dbReference type="PROSITE" id="PS51843"/>
    </source>
</evidence>
<dbReference type="EnsemblMetazoa" id="HelroT96116">
    <property type="protein sequence ID" value="HelroP96116"/>
    <property type="gene ID" value="HelroG96116"/>
</dbReference>
<dbReference type="InterPro" id="IPR001723">
    <property type="entry name" value="Nuclear_hrmn_rcpt"/>
</dbReference>
<dbReference type="InterPro" id="IPR000536">
    <property type="entry name" value="Nucl_hrmn_rcpt_lig-bd"/>
</dbReference>
<dbReference type="GO" id="GO:0004879">
    <property type="term" value="F:nuclear receptor activity"/>
    <property type="evidence" value="ECO:0007669"/>
    <property type="project" value="InterPro"/>
</dbReference>
<dbReference type="PANTHER" id="PTHR24085:SF4">
    <property type="entry name" value="NUCLEAR HORMONE RECEPTOR HR38-RELATED"/>
    <property type="match status" value="1"/>
</dbReference>
<accession>T1G9A4</accession>
<reference evidence="7" key="3">
    <citation type="submission" date="2015-06" db="UniProtKB">
        <authorList>
            <consortium name="EnsemblMetazoa"/>
        </authorList>
    </citation>
    <scope>IDENTIFICATION</scope>
</reference>
<dbReference type="Gene3D" id="1.10.565.10">
    <property type="entry name" value="Retinoid X Receptor"/>
    <property type="match status" value="1"/>
</dbReference>
<keyword evidence="2" id="KW-0805">Transcription regulation</keyword>
<evidence type="ECO:0000313" key="7">
    <source>
        <dbReference type="EnsemblMetazoa" id="HelroP96116"/>
    </source>
</evidence>
<evidence type="ECO:0000256" key="1">
    <source>
        <dbReference type="ARBA" id="ARBA00004123"/>
    </source>
</evidence>
<dbReference type="AlphaFoldDB" id="T1G9A4"/>
<dbReference type="CTD" id="20217651"/>
<dbReference type="GO" id="GO:0005634">
    <property type="term" value="C:nucleus"/>
    <property type="evidence" value="ECO:0007669"/>
    <property type="project" value="UniProtKB-SubCell"/>
</dbReference>
<feature type="domain" description="NR LBD" evidence="5">
    <location>
        <begin position="26"/>
        <end position="257"/>
    </location>
</feature>
<dbReference type="PANTHER" id="PTHR24085">
    <property type="entry name" value="NUCLEAR HORMONE RECEPTOR"/>
    <property type="match status" value="1"/>
</dbReference>
<dbReference type="GO" id="GO:0003677">
    <property type="term" value="F:DNA binding"/>
    <property type="evidence" value="ECO:0007669"/>
    <property type="project" value="InterPro"/>
</dbReference>
<keyword evidence="8" id="KW-1185">Reference proteome</keyword>
<dbReference type="InterPro" id="IPR003070">
    <property type="entry name" value="NR4A1-3"/>
</dbReference>
<evidence type="ECO:0000256" key="3">
    <source>
        <dbReference type="ARBA" id="ARBA00023163"/>
    </source>
</evidence>
<dbReference type="InterPro" id="IPR035500">
    <property type="entry name" value="NHR-like_dom_sf"/>
</dbReference>
<reference evidence="8" key="1">
    <citation type="submission" date="2012-12" db="EMBL/GenBank/DDBJ databases">
        <authorList>
            <person name="Hellsten U."/>
            <person name="Grimwood J."/>
            <person name="Chapman J.A."/>
            <person name="Shapiro H."/>
            <person name="Aerts A."/>
            <person name="Otillar R.P."/>
            <person name="Terry A.Y."/>
            <person name="Boore J.L."/>
            <person name="Simakov O."/>
            <person name="Marletaz F."/>
            <person name="Cho S.-J."/>
            <person name="Edsinger-Gonzales E."/>
            <person name="Havlak P."/>
            <person name="Kuo D.-H."/>
            <person name="Larsson T."/>
            <person name="Lv J."/>
            <person name="Arendt D."/>
            <person name="Savage R."/>
            <person name="Osoegawa K."/>
            <person name="de Jong P."/>
            <person name="Lindberg D.R."/>
            <person name="Seaver E.C."/>
            <person name="Weisblat D.A."/>
            <person name="Putnam N.H."/>
            <person name="Grigoriev I.V."/>
            <person name="Rokhsar D.S."/>
        </authorList>
    </citation>
    <scope>NUCLEOTIDE SEQUENCE</scope>
</reference>
<proteinExistence type="predicted"/>
<dbReference type="GeneID" id="20217651"/>
<dbReference type="PROSITE" id="PS51843">
    <property type="entry name" value="NR_LBD"/>
    <property type="match status" value="1"/>
</dbReference>
<reference evidence="6 8" key="2">
    <citation type="journal article" date="2013" name="Nature">
        <title>Insights into bilaterian evolution from three spiralian genomes.</title>
        <authorList>
            <person name="Simakov O."/>
            <person name="Marletaz F."/>
            <person name="Cho S.J."/>
            <person name="Edsinger-Gonzales E."/>
            <person name="Havlak P."/>
            <person name="Hellsten U."/>
            <person name="Kuo D.H."/>
            <person name="Larsson T."/>
            <person name="Lv J."/>
            <person name="Arendt D."/>
            <person name="Savage R."/>
            <person name="Osoegawa K."/>
            <person name="de Jong P."/>
            <person name="Grimwood J."/>
            <person name="Chapman J.A."/>
            <person name="Shapiro H."/>
            <person name="Aerts A."/>
            <person name="Otillar R.P."/>
            <person name="Terry A.Y."/>
            <person name="Boore J.L."/>
            <person name="Grigoriev I.V."/>
            <person name="Lindberg D.R."/>
            <person name="Seaver E.C."/>
            <person name="Weisblat D.A."/>
            <person name="Putnam N.H."/>
            <person name="Rokhsar D.S."/>
        </authorList>
    </citation>
    <scope>NUCLEOTIDE SEQUENCE</scope>
</reference>
<dbReference type="SUPFAM" id="SSF48508">
    <property type="entry name" value="Nuclear receptor ligand-binding domain"/>
    <property type="match status" value="1"/>
</dbReference>
<keyword evidence="3" id="KW-0804">Transcription</keyword>
<dbReference type="HOGENOM" id="CLU_1062757_0_0_1"/>
<dbReference type="STRING" id="6412.T1G9A4"/>
<sequence length="262" mass="29700">MNSLKGRRGRLPSKGRLSQMGHFELPQINLASELVKAHNGRTAESHTAFRESSDLTECSQNEIIRHFYAGFVQQYEALKAWSEKILELADVSNDDKKLLFDAAFLELLSYTVAKNLSGAQSFIPLTSRLLLPKDKFSKEFSEWVDLIVQYSSNLNKLSLDATSTACMEALILITDRVGLKDSQLVDKLQWKVCETLYEHIQNTYEDTDRESPVLSRILGALPQIRSISMHCLRLLQKLETSKPKIPQPALVKHVFLSKSFSL</sequence>